<sequence length="125" mass="13778">MSGDTDKKGKQIREKTWTARLRGADLESAHLEGAMLQLANLEGADLWRANLEGAELTGANLRGAELSYKNNDGSLYMPCTFDENTQWQDATYSPSTVFPEGFDPEAHGMELVDDPEPEETPEGND</sequence>
<feature type="compositionally biased region" description="Acidic residues" evidence="1">
    <location>
        <begin position="111"/>
        <end position="125"/>
    </location>
</feature>
<protein>
    <submittedName>
        <fullName evidence="2">Pentapeptide repeat-containing protein</fullName>
    </submittedName>
</protein>
<dbReference type="RefSeq" id="WP_267173058.1">
    <property type="nucleotide sequence ID" value="NZ_JALNJA010000004.1"/>
</dbReference>
<gene>
    <name evidence="2" type="ORF">OS129_08935</name>
</gene>
<evidence type="ECO:0000313" key="2">
    <source>
        <dbReference type="EMBL" id="MCX7468996.1"/>
    </source>
</evidence>
<comment type="caution">
    <text evidence="2">The sequence shown here is derived from an EMBL/GenBank/DDBJ whole genome shotgun (WGS) entry which is preliminary data.</text>
</comment>
<reference evidence="2" key="1">
    <citation type="submission" date="2022-11" db="EMBL/GenBank/DDBJ databases">
        <title>Corynebacterium sp. isolated from Penguins.</title>
        <authorList>
            <person name="Sedlar K."/>
            <person name="Svec P."/>
        </authorList>
    </citation>
    <scope>NUCLEOTIDE SEQUENCE</scope>
    <source>
        <strain evidence="2">P7374</strain>
    </source>
</reference>
<dbReference type="InterPro" id="IPR001646">
    <property type="entry name" value="5peptide_repeat"/>
</dbReference>
<dbReference type="PANTHER" id="PTHR14136:SF17">
    <property type="entry name" value="BTB_POZ DOMAIN-CONTAINING PROTEIN KCTD9"/>
    <property type="match status" value="1"/>
</dbReference>
<dbReference type="Gene3D" id="2.160.20.80">
    <property type="entry name" value="E3 ubiquitin-protein ligase SopA"/>
    <property type="match status" value="1"/>
</dbReference>
<dbReference type="SUPFAM" id="SSF141571">
    <property type="entry name" value="Pentapeptide repeat-like"/>
    <property type="match status" value="1"/>
</dbReference>
<evidence type="ECO:0000313" key="3">
    <source>
        <dbReference type="Proteomes" id="UP001071478"/>
    </source>
</evidence>
<feature type="region of interest" description="Disordered" evidence="1">
    <location>
        <begin position="91"/>
        <end position="125"/>
    </location>
</feature>
<proteinExistence type="predicted"/>
<accession>A0A9Q4GJ42</accession>
<dbReference type="Pfam" id="PF00805">
    <property type="entry name" value="Pentapeptide"/>
    <property type="match status" value="1"/>
</dbReference>
<evidence type="ECO:0000256" key="1">
    <source>
        <dbReference type="SAM" id="MobiDB-lite"/>
    </source>
</evidence>
<dbReference type="PANTHER" id="PTHR14136">
    <property type="entry name" value="BTB_POZ DOMAIN-CONTAINING PROTEIN KCTD9"/>
    <property type="match status" value="1"/>
</dbReference>
<organism evidence="2 3">
    <name type="scientific">Corynebacterium pygosceleis</name>
    <dbReference type="NCBI Taxonomy" id="2800406"/>
    <lineage>
        <taxon>Bacteria</taxon>
        <taxon>Bacillati</taxon>
        <taxon>Actinomycetota</taxon>
        <taxon>Actinomycetes</taxon>
        <taxon>Mycobacteriales</taxon>
        <taxon>Corynebacteriaceae</taxon>
        <taxon>Corynebacterium</taxon>
    </lineage>
</organism>
<name>A0A9Q4GJ42_9CORY</name>
<dbReference type="Proteomes" id="UP001071478">
    <property type="component" value="Unassembled WGS sequence"/>
</dbReference>
<dbReference type="EMBL" id="JAPMKU010000004">
    <property type="protein sequence ID" value="MCX7468996.1"/>
    <property type="molecule type" value="Genomic_DNA"/>
</dbReference>
<dbReference type="AlphaFoldDB" id="A0A9Q4GJ42"/>
<dbReference type="InterPro" id="IPR051082">
    <property type="entry name" value="Pentapeptide-BTB/POZ_domain"/>
</dbReference>